<proteinExistence type="predicted"/>
<accession>A0A2C6DNV6</accession>
<protein>
    <submittedName>
        <fullName evidence="1">Uncharacterized protein</fullName>
    </submittedName>
</protein>
<dbReference type="AlphaFoldDB" id="A0A2C6DNV6"/>
<keyword evidence="2" id="KW-1185">Reference proteome</keyword>
<sequence>MFFNGVREWGDSIIGKPLSSVYGLIHILDVEDIEHPQQLQFIFEGGSNRTISCASNGSALVLRDVAMVESDLGEYGKQIIKDLSGWHVFSDLINKELLSLSAIYSKTEEGVIGLAFYFNGYGNINIINLGDEINVYKHIPEDIQHEEDISFIEVIAKQNES</sequence>
<dbReference type="EMBL" id="PDDX01000001">
    <property type="protein sequence ID" value="PHI30897.1"/>
    <property type="molecule type" value="Genomic_DNA"/>
</dbReference>
<comment type="caution">
    <text evidence="1">The sequence shown here is derived from an EMBL/GenBank/DDBJ whole genome shotgun (WGS) entry which is preliminary data.</text>
</comment>
<name>A0A2C6DNV6_9GAMM</name>
<dbReference type="RefSeq" id="WP_036016450.1">
    <property type="nucleotide sequence ID" value="NZ_PDDX01000001.1"/>
</dbReference>
<evidence type="ECO:0000313" key="2">
    <source>
        <dbReference type="Proteomes" id="UP000224974"/>
    </source>
</evidence>
<reference evidence="2" key="1">
    <citation type="submission" date="2017-09" db="EMBL/GenBank/DDBJ databases">
        <title>FDA dAtabase for Regulatory Grade micrObial Sequences (FDA-ARGOS): Supporting development and validation of Infectious Disease Dx tests.</title>
        <authorList>
            <person name="Minogue T."/>
            <person name="Wolcott M."/>
            <person name="Wasieloski L."/>
            <person name="Aguilar W."/>
            <person name="Moore D."/>
            <person name="Tallon L."/>
            <person name="Sadzewicz L."/>
            <person name="Ott S."/>
            <person name="Zhao X."/>
            <person name="Nagaraj S."/>
            <person name="Vavikolanu K."/>
            <person name="Aluvathingal J."/>
            <person name="Nadendla S."/>
            <person name="Sichtig H."/>
        </authorList>
    </citation>
    <scope>NUCLEOTIDE SEQUENCE [LARGE SCALE GENOMIC DNA]</scope>
    <source>
        <strain evidence="2">FDAARGOS_387</strain>
    </source>
</reference>
<evidence type="ECO:0000313" key="1">
    <source>
        <dbReference type="EMBL" id="PHI30897.1"/>
    </source>
</evidence>
<dbReference type="OrthoDB" id="6556167at2"/>
<dbReference type="STRING" id="1111728.GCA_000427805_03742"/>
<gene>
    <name evidence="1" type="ORF">CRN84_16905</name>
</gene>
<dbReference type="Proteomes" id="UP000224974">
    <property type="component" value="Unassembled WGS sequence"/>
</dbReference>
<organism evidence="1 2">
    <name type="scientific">Budvicia aquatica</name>
    <dbReference type="NCBI Taxonomy" id="82979"/>
    <lineage>
        <taxon>Bacteria</taxon>
        <taxon>Pseudomonadati</taxon>
        <taxon>Pseudomonadota</taxon>
        <taxon>Gammaproteobacteria</taxon>
        <taxon>Enterobacterales</taxon>
        <taxon>Budviciaceae</taxon>
        <taxon>Budvicia</taxon>
    </lineage>
</organism>